<feature type="transmembrane region" description="Helical" evidence="1">
    <location>
        <begin position="129"/>
        <end position="150"/>
    </location>
</feature>
<keyword evidence="1" id="KW-0472">Membrane</keyword>
<dbReference type="SUPFAM" id="SSF48317">
    <property type="entry name" value="Acid phosphatase/Vanadium-dependent haloperoxidase"/>
    <property type="match status" value="1"/>
</dbReference>
<dbReference type="EMBL" id="BAABFT010000001">
    <property type="protein sequence ID" value="GAA4310286.1"/>
    <property type="molecule type" value="Genomic_DNA"/>
</dbReference>
<gene>
    <name evidence="3" type="ORF">GCM10023149_04900</name>
</gene>
<dbReference type="Pfam" id="PF01569">
    <property type="entry name" value="PAP2"/>
    <property type="match status" value="1"/>
</dbReference>
<keyword evidence="4" id="KW-1185">Reference proteome</keyword>
<keyword evidence="1" id="KW-0812">Transmembrane</keyword>
<dbReference type="CDD" id="cd03392">
    <property type="entry name" value="PAP2_like_2"/>
    <property type="match status" value="1"/>
</dbReference>
<comment type="caution">
    <text evidence="3">The sequence shown here is derived from an EMBL/GenBank/DDBJ whole genome shotgun (WGS) entry which is preliminary data.</text>
</comment>
<feature type="transmembrane region" description="Helical" evidence="1">
    <location>
        <begin position="12"/>
        <end position="32"/>
    </location>
</feature>
<reference evidence="4" key="1">
    <citation type="journal article" date="2019" name="Int. J. Syst. Evol. Microbiol.">
        <title>The Global Catalogue of Microorganisms (GCM) 10K type strain sequencing project: providing services to taxonomists for standard genome sequencing and annotation.</title>
        <authorList>
            <consortium name="The Broad Institute Genomics Platform"/>
            <consortium name="The Broad Institute Genome Sequencing Center for Infectious Disease"/>
            <person name="Wu L."/>
            <person name="Ma J."/>
        </authorList>
    </citation>
    <scope>NUCLEOTIDE SEQUENCE [LARGE SCALE GENOMIC DNA]</scope>
    <source>
        <strain evidence="4">JCM 17705</strain>
    </source>
</reference>
<evidence type="ECO:0000259" key="2">
    <source>
        <dbReference type="SMART" id="SM00014"/>
    </source>
</evidence>
<organism evidence="3 4">
    <name type="scientific">Mucilaginibacter gynuensis</name>
    <dbReference type="NCBI Taxonomy" id="1302236"/>
    <lineage>
        <taxon>Bacteria</taxon>
        <taxon>Pseudomonadati</taxon>
        <taxon>Bacteroidota</taxon>
        <taxon>Sphingobacteriia</taxon>
        <taxon>Sphingobacteriales</taxon>
        <taxon>Sphingobacteriaceae</taxon>
        <taxon>Mucilaginibacter</taxon>
    </lineage>
</organism>
<dbReference type="InterPro" id="IPR000326">
    <property type="entry name" value="PAP2/HPO"/>
</dbReference>
<feature type="transmembrane region" description="Helical" evidence="1">
    <location>
        <begin position="60"/>
        <end position="83"/>
    </location>
</feature>
<feature type="transmembrane region" description="Helical" evidence="1">
    <location>
        <begin position="162"/>
        <end position="183"/>
    </location>
</feature>
<dbReference type="PANTHER" id="PTHR14969:SF13">
    <property type="entry name" value="AT30094P"/>
    <property type="match status" value="1"/>
</dbReference>
<keyword evidence="1" id="KW-1133">Transmembrane helix</keyword>
<evidence type="ECO:0000256" key="1">
    <source>
        <dbReference type="SAM" id="Phobius"/>
    </source>
</evidence>
<protein>
    <submittedName>
        <fullName evidence="3">Phosphatase PAP2 family protein</fullName>
    </submittedName>
</protein>
<evidence type="ECO:0000313" key="4">
    <source>
        <dbReference type="Proteomes" id="UP001500582"/>
    </source>
</evidence>
<feature type="transmembrane region" description="Helical" evidence="1">
    <location>
        <begin position="189"/>
        <end position="208"/>
    </location>
</feature>
<dbReference type="SMART" id="SM00014">
    <property type="entry name" value="acidPPc"/>
    <property type="match status" value="1"/>
</dbReference>
<accession>A0ABP8FSY5</accession>
<feature type="domain" description="Phosphatidic acid phosphatase type 2/haloperoxidase" evidence="2">
    <location>
        <begin position="89"/>
        <end position="204"/>
    </location>
</feature>
<dbReference type="Gene3D" id="1.20.144.10">
    <property type="entry name" value="Phosphatidic acid phosphatase type 2/haloperoxidase"/>
    <property type="match status" value="2"/>
</dbReference>
<dbReference type="Proteomes" id="UP001500582">
    <property type="component" value="Unassembled WGS sequence"/>
</dbReference>
<dbReference type="PANTHER" id="PTHR14969">
    <property type="entry name" value="SPHINGOSINE-1-PHOSPHATE PHOSPHOHYDROLASE"/>
    <property type="match status" value="1"/>
</dbReference>
<name>A0ABP8FSY5_9SPHI</name>
<feature type="transmembrane region" description="Helical" evidence="1">
    <location>
        <begin position="90"/>
        <end position="109"/>
    </location>
</feature>
<sequence length="213" mass="24152">MEPTARKKKILLYVMIGLIVGFLLITAFVVLLPTTFIDIKFSEEIQEHRNPLLDTIMKAISWPGTVPASPIIVFVTALLFYLFRYKKEALFVLLTLLSGLLSTIIKWLVNRPRPSDTLVIIMGKSSQQSFPSGHVLFYVIFFGFITVLMFELKSIAKPLRLSIAAVCIFLIFSIPASRIYLGAHWFTDVLGGFILGIPCLYLLGYQYIKRTRV</sequence>
<proteinExistence type="predicted"/>
<evidence type="ECO:0000313" key="3">
    <source>
        <dbReference type="EMBL" id="GAA4310286.1"/>
    </source>
</evidence>
<dbReference type="InterPro" id="IPR036938">
    <property type="entry name" value="PAP2/HPO_sf"/>
</dbReference>
<dbReference type="RefSeq" id="WP_345209398.1">
    <property type="nucleotide sequence ID" value="NZ_BAABFT010000001.1"/>
</dbReference>